<keyword evidence="13" id="KW-1185">Reference proteome</keyword>
<evidence type="ECO:0000256" key="8">
    <source>
        <dbReference type="ARBA" id="ARBA00023136"/>
    </source>
</evidence>
<dbReference type="RefSeq" id="XP_064856059.1">
    <property type="nucleotide sequence ID" value="XM_064999987.1"/>
</dbReference>
<evidence type="ECO:0000256" key="9">
    <source>
        <dbReference type="ARBA" id="ARBA00072009"/>
    </source>
</evidence>
<dbReference type="CDD" id="cd07597">
    <property type="entry name" value="BAR_SNX8"/>
    <property type="match status" value="1"/>
</dbReference>
<dbReference type="Proteomes" id="UP001360560">
    <property type="component" value="Unassembled WGS sequence"/>
</dbReference>
<evidence type="ECO:0000256" key="5">
    <source>
        <dbReference type="ARBA" id="ARBA00022448"/>
    </source>
</evidence>
<feature type="domain" description="PX" evidence="11">
    <location>
        <begin position="264"/>
        <end position="382"/>
    </location>
</feature>
<dbReference type="InterPro" id="IPR045734">
    <property type="entry name" value="Snx8_BAR_dom"/>
</dbReference>
<dbReference type="SUPFAM" id="SSF64268">
    <property type="entry name" value="PX domain"/>
    <property type="match status" value="1"/>
</dbReference>
<accession>A0AAV5QW90</accession>
<dbReference type="CDD" id="cd06866">
    <property type="entry name" value="PX_SNX8_Mvp1p_like"/>
    <property type="match status" value="1"/>
</dbReference>
<dbReference type="GO" id="GO:0042147">
    <property type="term" value="P:retrograde transport, endosome to Golgi"/>
    <property type="evidence" value="ECO:0007669"/>
    <property type="project" value="InterPro"/>
</dbReference>
<dbReference type="Gene3D" id="3.30.1520.10">
    <property type="entry name" value="Phox-like domain"/>
    <property type="match status" value="1"/>
</dbReference>
<evidence type="ECO:0000313" key="12">
    <source>
        <dbReference type="EMBL" id="GMM39064.1"/>
    </source>
</evidence>
<feature type="transmembrane region" description="Helical" evidence="10">
    <location>
        <begin position="6"/>
        <end position="30"/>
    </location>
</feature>
<evidence type="ECO:0000256" key="7">
    <source>
        <dbReference type="ARBA" id="ARBA00022927"/>
    </source>
</evidence>
<dbReference type="GO" id="GO:0006623">
    <property type="term" value="P:protein targeting to vacuole"/>
    <property type="evidence" value="ECO:0007669"/>
    <property type="project" value="TreeGrafter"/>
</dbReference>
<name>A0AAV5QW90_9ASCO</name>
<keyword evidence="8 10" id="KW-0472">Membrane</keyword>
<dbReference type="InterPro" id="IPR036871">
    <property type="entry name" value="PX_dom_sf"/>
</dbReference>
<comment type="similarity">
    <text evidence="3">Belongs to the sorting nexin family.</text>
</comment>
<evidence type="ECO:0000256" key="10">
    <source>
        <dbReference type="SAM" id="Phobius"/>
    </source>
</evidence>
<dbReference type="GO" id="GO:0005829">
    <property type="term" value="C:cytosol"/>
    <property type="evidence" value="ECO:0007669"/>
    <property type="project" value="GOC"/>
</dbReference>
<dbReference type="FunFam" id="3.30.1520.10:FF:000042">
    <property type="entry name" value="Sorting nexin mvp1"/>
    <property type="match status" value="1"/>
</dbReference>
<comment type="caution">
    <text evidence="12">The sequence shown here is derived from an EMBL/GenBank/DDBJ whole genome shotgun (WGS) entry which is preliminary data.</text>
</comment>
<evidence type="ECO:0000259" key="11">
    <source>
        <dbReference type="PROSITE" id="PS50195"/>
    </source>
</evidence>
<keyword evidence="6" id="KW-0963">Cytoplasm</keyword>
<protein>
    <recommendedName>
        <fullName evidence="4">Sorting nexin MVP1</fullName>
    </recommendedName>
    <alternativeName>
        <fullName evidence="9">Sorting nexin mvp1</fullName>
    </alternativeName>
</protein>
<dbReference type="InterPro" id="IPR035704">
    <property type="entry name" value="SNX8/Mvp1_PX"/>
</dbReference>
<dbReference type="GeneID" id="90077052"/>
<evidence type="ECO:0000256" key="1">
    <source>
        <dbReference type="ARBA" id="ARBA00004287"/>
    </source>
</evidence>
<dbReference type="InterPro" id="IPR028662">
    <property type="entry name" value="SNX8/Mvp1"/>
</dbReference>
<sequence length="646" mass="73633">MCQTGLLLLTKIIIISFTLLLLIIIICVCCNPNHKMTSLFPEDLADPWSDSSTPIPKVSSSVSVLPQPSLASPSQHINNIDDDNTNDYLQELIDQNEELSAITKSIKNISVPPIYQELYNDNIRSDGMVDFLAIESVFEKAGLNQISIENILNLITMNQQVDFTTVDITLWNVMIGLTALEQQKLGAGNFQNLEAHIYNLPDLVLEKPGSSSNPITGSVSGSVWSENPTILNDPGASQQSTGAKLRKTLMVDGQNIRREFNPNTNDVIDVSEIAEKEGLVFKHINYLVSHSIDLSASHPADAKKVVRRYSDFVWLYETLLKKYPFRMVPGLPPKRFSGPNTDPLFLERRKRGLSRFLNIVMKHPVLSKEAIVIMFLTIPAELSVWRKQTPLEILEEFEGKRISKRFIDSWDNNHENVWEDAENSLIGIQNNWAKITLLVERFEKRKQLYNTDNQKFIEVLGEFIKTTNKVYSVEPSDISPINVGIKSMSTHIKTSAALLKDESQLIEDGILKEFKEYNEYLTSLYGLFERRKRLGGNNIHEIKKKVEQSQGKLGQLKKKSDVKGSEVDNLVQTINNDKQLVIRQTNRDWLIKECVQQEFLMFQETQYKITKVFQEWVSDRLKYSELHSENWSQLADALQAMPANNM</sequence>
<comment type="subcellular location">
    <subcellularLocation>
        <location evidence="2">Cytoplasm</location>
    </subcellularLocation>
    <subcellularLocation>
        <location evidence="1">Membrane</location>
        <topology evidence="1">Peripheral membrane protein</topology>
        <orientation evidence="1">Cytoplasmic side</orientation>
    </subcellularLocation>
</comment>
<keyword evidence="7" id="KW-0653">Protein transport</keyword>
<dbReference type="Pfam" id="PF00787">
    <property type="entry name" value="PX"/>
    <property type="match status" value="1"/>
</dbReference>
<evidence type="ECO:0000256" key="4">
    <source>
        <dbReference type="ARBA" id="ARBA00014268"/>
    </source>
</evidence>
<dbReference type="PANTHER" id="PTHR47554:SF1">
    <property type="entry name" value="SORTING NEXIN MVP1"/>
    <property type="match status" value="1"/>
</dbReference>
<reference evidence="12 13" key="1">
    <citation type="journal article" date="2023" name="Elife">
        <title>Identification of key yeast species and microbe-microbe interactions impacting larval growth of Drosophila in the wild.</title>
        <authorList>
            <person name="Mure A."/>
            <person name="Sugiura Y."/>
            <person name="Maeda R."/>
            <person name="Honda K."/>
            <person name="Sakurai N."/>
            <person name="Takahashi Y."/>
            <person name="Watada M."/>
            <person name="Katoh T."/>
            <person name="Gotoh A."/>
            <person name="Gotoh Y."/>
            <person name="Taniguchi I."/>
            <person name="Nakamura K."/>
            <person name="Hayashi T."/>
            <person name="Katayama T."/>
            <person name="Uemura T."/>
            <person name="Hattori Y."/>
        </authorList>
    </citation>
    <scope>NUCLEOTIDE SEQUENCE [LARGE SCALE GENOMIC DNA]</scope>
    <source>
        <strain evidence="12 13">SC-9</strain>
    </source>
</reference>
<dbReference type="EMBL" id="BTFZ01000020">
    <property type="protein sequence ID" value="GMM39064.1"/>
    <property type="molecule type" value="Genomic_DNA"/>
</dbReference>
<evidence type="ECO:0000256" key="2">
    <source>
        <dbReference type="ARBA" id="ARBA00004496"/>
    </source>
</evidence>
<evidence type="ECO:0000256" key="6">
    <source>
        <dbReference type="ARBA" id="ARBA00022490"/>
    </source>
</evidence>
<keyword evidence="5" id="KW-0813">Transport</keyword>
<organism evidence="12 13">
    <name type="scientific">Saccharomycopsis crataegensis</name>
    <dbReference type="NCBI Taxonomy" id="43959"/>
    <lineage>
        <taxon>Eukaryota</taxon>
        <taxon>Fungi</taxon>
        <taxon>Dikarya</taxon>
        <taxon>Ascomycota</taxon>
        <taxon>Saccharomycotina</taxon>
        <taxon>Saccharomycetes</taxon>
        <taxon>Saccharomycopsidaceae</taxon>
        <taxon>Saccharomycopsis</taxon>
    </lineage>
</organism>
<dbReference type="GO" id="GO:0016020">
    <property type="term" value="C:membrane"/>
    <property type="evidence" value="ECO:0007669"/>
    <property type="project" value="UniProtKB-SubCell"/>
</dbReference>
<dbReference type="GO" id="GO:0032266">
    <property type="term" value="F:phosphatidylinositol-3-phosphate binding"/>
    <property type="evidence" value="ECO:0007669"/>
    <property type="project" value="TreeGrafter"/>
</dbReference>
<evidence type="ECO:0000256" key="3">
    <source>
        <dbReference type="ARBA" id="ARBA00010883"/>
    </source>
</evidence>
<dbReference type="PROSITE" id="PS50195">
    <property type="entry name" value="PX"/>
    <property type="match status" value="1"/>
</dbReference>
<dbReference type="GO" id="GO:0005768">
    <property type="term" value="C:endosome"/>
    <property type="evidence" value="ECO:0007669"/>
    <property type="project" value="TreeGrafter"/>
</dbReference>
<keyword evidence="10" id="KW-1133">Transmembrane helix</keyword>
<dbReference type="InterPro" id="IPR001683">
    <property type="entry name" value="PX_dom"/>
</dbReference>
<gene>
    <name evidence="12" type="ORF">DASC09_064030</name>
</gene>
<dbReference type="AlphaFoldDB" id="A0AAV5QW90"/>
<dbReference type="SMART" id="SM00312">
    <property type="entry name" value="PX"/>
    <property type="match status" value="1"/>
</dbReference>
<dbReference type="PANTHER" id="PTHR47554">
    <property type="entry name" value="SORTING NEXIN MVP1"/>
    <property type="match status" value="1"/>
</dbReference>
<keyword evidence="10" id="KW-0812">Transmembrane</keyword>
<dbReference type="Pfam" id="PF19566">
    <property type="entry name" value="Snx8_BAR_dom"/>
    <property type="match status" value="1"/>
</dbReference>
<proteinExistence type="inferred from homology"/>
<evidence type="ECO:0000313" key="13">
    <source>
        <dbReference type="Proteomes" id="UP001360560"/>
    </source>
</evidence>